<dbReference type="CDD" id="cd00198">
    <property type="entry name" value="vWFA"/>
    <property type="match status" value="1"/>
</dbReference>
<keyword evidence="1" id="KW-0472">Membrane</keyword>
<dbReference type="Pfam" id="PF00092">
    <property type="entry name" value="VWA"/>
    <property type="match status" value="1"/>
</dbReference>
<dbReference type="Gene3D" id="2.60.40.10">
    <property type="entry name" value="Immunoglobulins"/>
    <property type="match status" value="1"/>
</dbReference>
<dbReference type="SUPFAM" id="SSF53300">
    <property type="entry name" value="vWA-like"/>
    <property type="match status" value="1"/>
</dbReference>
<reference evidence="4" key="1">
    <citation type="journal article" date="2019" name="Int. J. Syst. Evol. Microbiol.">
        <title>The Global Catalogue of Microorganisms (GCM) 10K type strain sequencing project: providing services to taxonomists for standard genome sequencing and annotation.</title>
        <authorList>
            <consortium name="The Broad Institute Genomics Platform"/>
            <consortium name="The Broad Institute Genome Sequencing Center for Infectious Disease"/>
            <person name="Wu L."/>
            <person name="Ma J."/>
        </authorList>
    </citation>
    <scope>NUCLEOTIDE SEQUENCE [LARGE SCALE GENOMIC DNA]</scope>
    <source>
        <strain evidence="4">JCM 14736</strain>
    </source>
</reference>
<dbReference type="InterPro" id="IPR013783">
    <property type="entry name" value="Ig-like_fold"/>
</dbReference>
<dbReference type="EMBL" id="BAAAOB010000004">
    <property type="protein sequence ID" value="GAA1796784.1"/>
    <property type="molecule type" value="Genomic_DNA"/>
</dbReference>
<keyword evidence="1" id="KW-0812">Transmembrane</keyword>
<feature type="domain" description="VWFA" evidence="2">
    <location>
        <begin position="317"/>
        <end position="511"/>
    </location>
</feature>
<keyword evidence="1" id="KW-1133">Transmembrane helix</keyword>
<feature type="transmembrane region" description="Helical" evidence="1">
    <location>
        <begin position="997"/>
        <end position="1017"/>
    </location>
</feature>
<dbReference type="SMART" id="SM00327">
    <property type="entry name" value="VWA"/>
    <property type="match status" value="1"/>
</dbReference>
<dbReference type="Pfam" id="PF17802">
    <property type="entry name" value="SpaA"/>
    <property type="match status" value="1"/>
</dbReference>
<dbReference type="InterPro" id="IPR045826">
    <property type="entry name" value="SpaA_PFL_dom_2"/>
</dbReference>
<keyword evidence="4" id="KW-1185">Reference proteome</keyword>
<sequence length="1027" mass="102874">MAPAALGPDGPGVAPPYVYWNLKDGQSSALVGGATFSIQGPRTGTSNDGNTNGWTGAAVSVVDNTGQPGYSGLDLDPDPGEFVVKGLRTTGAEQTVRATARYRVQQIAAPAGYSTGFDQTWRLIPAASNNSATPATTAWVGQTYDFGTFLNDAILPAVITVKVGADRTGVSGVTGLAGVALVLNTGTGSPSGTRPDGVAGSGTGWARCASDANGDCVFNVPNTEVGGANRDQRYWVVQQSVPSGWYANPQLRTGGPSGDGIAENYVFRTGTLLRSGTTYSSTSSFMYSTSDSLSTASGGIWQQSRVNPAALQTCGTDIALVLDLSGSVADSEGDLKAAANTFVNALVGTQSRMSLFSFSWDSPASGATQNYPTLTPVATQAQADAFKARYSGWSAAGGTNWDRGLASVASANTPGNRFAVTVVITDGNPTAFGPNTGQGGTTNRFVETENGIFSANALKASGSRVIAFGVGAGANGTNTALNLRAISGPTKGSDYYQTTDYASVGSTLRQLALGACASNVTVTKMIVPGTAAPGSIAGATPAPAGWRFDASAADTGVTLPSPADRTTIADGTGTVAFPLSFGAGVSTGGVTFTETQQPGYTLVPVGGHNAVCTNLTTNTAVVPKQDPTNGFRIDAPSGQSVNCIVYNRAPNPAATVSATKTWILKDAGGGSQTFHLPGDEQTLPAGLSGQLTLQAGGDPAPMNQGWGVPRSGLQQGASVTLGENASVDPAKLPGCIITSQRVTQANGIGVSATLPYQATLASGTNTFELTNEVTCTSSLTLVKLVSNTHGGTGSAADWTLSGIGTGPGASSVTGATGATGTVAPGDYTLSESGGPSGYQAGAWSCVSGGTPVPAVLGIVHVGRGAQVTCTVTNSDLPGAVKWSKVAKGTTELLAGSVWRIVGPAPSTAAVTVTDCTGSPCTGADTDPAAGRFALAGLAWGSYTATETTAPPGYIGGATFAFAVNASNAGTVIDRGAIANDPQPGVALPLSGGSSTDAFMIAGGGTAAIAAVVAALVWRRTRRQEADA</sequence>
<evidence type="ECO:0000256" key="1">
    <source>
        <dbReference type="SAM" id="Phobius"/>
    </source>
</evidence>
<gene>
    <name evidence="3" type="ORF">GCM10009768_27250</name>
</gene>
<proteinExistence type="predicted"/>
<evidence type="ECO:0000313" key="3">
    <source>
        <dbReference type="EMBL" id="GAA1796784.1"/>
    </source>
</evidence>
<dbReference type="Proteomes" id="UP001500851">
    <property type="component" value="Unassembled WGS sequence"/>
</dbReference>
<dbReference type="PROSITE" id="PS50234">
    <property type="entry name" value="VWFA"/>
    <property type="match status" value="1"/>
</dbReference>
<protein>
    <recommendedName>
        <fullName evidence="2">VWFA domain-containing protein</fullName>
    </recommendedName>
</protein>
<dbReference type="InterPro" id="IPR041033">
    <property type="entry name" value="SpaA_PFL_dom_1"/>
</dbReference>
<dbReference type="Pfam" id="PF19403">
    <property type="entry name" value="SpaA_2"/>
    <property type="match status" value="1"/>
</dbReference>
<dbReference type="InterPro" id="IPR036465">
    <property type="entry name" value="vWFA_dom_sf"/>
</dbReference>
<evidence type="ECO:0000313" key="4">
    <source>
        <dbReference type="Proteomes" id="UP001500851"/>
    </source>
</evidence>
<dbReference type="Gene3D" id="3.40.50.410">
    <property type="entry name" value="von Willebrand factor, type A domain"/>
    <property type="match status" value="1"/>
</dbReference>
<accession>A0ABN2LQK0</accession>
<evidence type="ECO:0000259" key="2">
    <source>
        <dbReference type="PROSITE" id="PS50234"/>
    </source>
</evidence>
<comment type="caution">
    <text evidence="3">The sequence shown here is derived from an EMBL/GenBank/DDBJ whole genome shotgun (WGS) entry which is preliminary data.</text>
</comment>
<organism evidence="3 4">
    <name type="scientific">Leucobacter iarius</name>
    <dbReference type="NCBI Taxonomy" id="333963"/>
    <lineage>
        <taxon>Bacteria</taxon>
        <taxon>Bacillati</taxon>
        <taxon>Actinomycetota</taxon>
        <taxon>Actinomycetes</taxon>
        <taxon>Micrococcales</taxon>
        <taxon>Microbacteriaceae</taxon>
        <taxon>Leucobacter</taxon>
    </lineage>
</organism>
<name>A0ABN2LQK0_9MICO</name>
<dbReference type="InterPro" id="IPR002035">
    <property type="entry name" value="VWF_A"/>
</dbReference>